<dbReference type="InterPro" id="IPR000847">
    <property type="entry name" value="LysR_HTH_N"/>
</dbReference>
<dbReference type="Proteomes" id="UP001598251">
    <property type="component" value="Unassembled WGS sequence"/>
</dbReference>
<evidence type="ECO:0000313" key="6">
    <source>
        <dbReference type="EMBL" id="MFD4212445.1"/>
    </source>
</evidence>
<dbReference type="InterPro" id="IPR036390">
    <property type="entry name" value="WH_DNA-bd_sf"/>
</dbReference>
<dbReference type="InterPro" id="IPR036388">
    <property type="entry name" value="WH-like_DNA-bd_sf"/>
</dbReference>
<dbReference type="Gene3D" id="1.10.10.10">
    <property type="entry name" value="Winged helix-like DNA-binding domain superfamily/Winged helix DNA-binding domain"/>
    <property type="match status" value="1"/>
</dbReference>
<proteinExistence type="inferred from homology"/>
<evidence type="ECO:0000313" key="7">
    <source>
        <dbReference type="Proteomes" id="UP001598251"/>
    </source>
</evidence>
<dbReference type="EMBL" id="JBHXOF010000002">
    <property type="protein sequence ID" value="MFD4212445.1"/>
    <property type="molecule type" value="Genomic_DNA"/>
</dbReference>
<sequence length="313" mass="34616">MGRAMELREIEIFLTLAEELHFGRTAERLHVTPSRVSHVIKKQERRIGSPLFERTSRTVRLTVLGEQLRDELLPAHQRIRKALERATAQGRATEGELHIGYTTPWCAELLLRAGDAFRAQYPGWSVRAREIPFTDPYGSLQRGEVHVQIAEFPVLEPGIVTGPVLFREPKALMLPADHPLARASAVSLEDLADVPMIRLELDTIRSKAAVDTHFPQRTPMGRSIPRGPSCSSWYEIPVMVAAGFGASIVAARAAEYHARPGITFVPISDAPTLDYGVLLPAAGAGPLVEPFVDLLRTQAAGALLHAREDRLRR</sequence>
<keyword evidence="3" id="KW-0238">DNA-binding</keyword>
<evidence type="ECO:0000256" key="4">
    <source>
        <dbReference type="ARBA" id="ARBA00023163"/>
    </source>
</evidence>
<dbReference type="CDD" id="cd08414">
    <property type="entry name" value="PBP2_LTTR_aromatics_like"/>
    <property type="match status" value="1"/>
</dbReference>
<dbReference type="InterPro" id="IPR005119">
    <property type="entry name" value="LysR_subst-bd"/>
</dbReference>
<evidence type="ECO:0000256" key="1">
    <source>
        <dbReference type="ARBA" id="ARBA00009437"/>
    </source>
</evidence>
<dbReference type="Gene3D" id="3.40.190.10">
    <property type="entry name" value="Periplasmic binding protein-like II"/>
    <property type="match status" value="2"/>
</dbReference>
<keyword evidence="7" id="KW-1185">Reference proteome</keyword>
<dbReference type="PANTHER" id="PTHR30346">
    <property type="entry name" value="TRANSCRIPTIONAL DUAL REGULATOR HCAR-RELATED"/>
    <property type="match status" value="1"/>
</dbReference>
<protein>
    <submittedName>
        <fullName evidence="6">LysR family transcriptional regulator</fullName>
    </submittedName>
</protein>
<organism evidence="6 7">
    <name type="scientific">Streptomyces sindenensis</name>
    <dbReference type="NCBI Taxonomy" id="67363"/>
    <lineage>
        <taxon>Bacteria</taxon>
        <taxon>Bacillati</taxon>
        <taxon>Actinomycetota</taxon>
        <taxon>Actinomycetes</taxon>
        <taxon>Kitasatosporales</taxon>
        <taxon>Streptomycetaceae</taxon>
        <taxon>Streptomyces</taxon>
    </lineage>
</organism>
<keyword evidence="2" id="KW-0805">Transcription regulation</keyword>
<reference evidence="6 7" key="1">
    <citation type="submission" date="2024-09" db="EMBL/GenBank/DDBJ databases">
        <title>The Natural Products Discovery Center: Release of the First 8490 Sequenced Strains for Exploring Actinobacteria Biosynthetic Diversity.</title>
        <authorList>
            <person name="Kalkreuter E."/>
            <person name="Kautsar S.A."/>
            <person name="Yang D."/>
            <person name="Bader C.D."/>
            <person name="Teijaro C.N."/>
            <person name="Fluegel L."/>
            <person name="Davis C.M."/>
            <person name="Simpson J.R."/>
            <person name="Lauterbach L."/>
            <person name="Steele A.D."/>
            <person name="Gui C."/>
            <person name="Meng S."/>
            <person name="Li G."/>
            <person name="Viehrig K."/>
            <person name="Ye F."/>
            <person name="Su P."/>
            <person name="Kiefer A.F."/>
            <person name="Nichols A."/>
            <person name="Cepeda A.J."/>
            <person name="Yan W."/>
            <person name="Fan B."/>
            <person name="Jiang Y."/>
            <person name="Adhikari A."/>
            <person name="Zheng C.-J."/>
            <person name="Schuster L."/>
            <person name="Cowan T.M."/>
            <person name="Smanski M.J."/>
            <person name="Chevrette M.G."/>
            <person name="De Carvalho L.P.S."/>
            <person name="Shen B."/>
        </authorList>
    </citation>
    <scope>NUCLEOTIDE SEQUENCE [LARGE SCALE GENOMIC DNA]</scope>
    <source>
        <strain evidence="6 7">NPDC058546</strain>
    </source>
</reference>
<dbReference type="SUPFAM" id="SSF53850">
    <property type="entry name" value="Periplasmic binding protein-like II"/>
    <property type="match status" value="1"/>
</dbReference>
<evidence type="ECO:0000256" key="2">
    <source>
        <dbReference type="ARBA" id="ARBA00023015"/>
    </source>
</evidence>
<gene>
    <name evidence="6" type="ORF">ACFWSS_05960</name>
</gene>
<dbReference type="Pfam" id="PF00126">
    <property type="entry name" value="HTH_1"/>
    <property type="match status" value="1"/>
</dbReference>
<feature type="domain" description="HTH lysR-type" evidence="5">
    <location>
        <begin position="5"/>
        <end position="62"/>
    </location>
</feature>
<evidence type="ECO:0000259" key="5">
    <source>
        <dbReference type="PROSITE" id="PS50931"/>
    </source>
</evidence>
<dbReference type="RefSeq" id="WP_280933713.1">
    <property type="nucleotide sequence ID" value="NZ_JBHXLY010000001.1"/>
</dbReference>
<dbReference type="Pfam" id="PF03466">
    <property type="entry name" value="LysR_substrate"/>
    <property type="match status" value="1"/>
</dbReference>
<comment type="similarity">
    <text evidence="1">Belongs to the LysR transcriptional regulatory family.</text>
</comment>
<dbReference type="PANTHER" id="PTHR30346:SF0">
    <property type="entry name" value="HCA OPERON TRANSCRIPTIONAL ACTIVATOR HCAR"/>
    <property type="match status" value="1"/>
</dbReference>
<dbReference type="PROSITE" id="PS50931">
    <property type="entry name" value="HTH_LYSR"/>
    <property type="match status" value="1"/>
</dbReference>
<name>A0ABW6ECN4_9ACTN</name>
<comment type="caution">
    <text evidence="6">The sequence shown here is derived from an EMBL/GenBank/DDBJ whole genome shotgun (WGS) entry which is preliminary data.</text>
</comment>
<evidence type="ECO:0000256" key="3">
    <source>
        <dbReference type="ARBA" id="ARBA00023125"/>
    </source>
</evidence>
<dbReference type="SUPFAM" id="SSF46785">
    <property type="entry name" value="Winged helix' DNA-binding domain"/>
    <property type="match status" value="1"/>
</dbReference>
<keyword evidence="4" id="KW-0804">Transcription</keyword>
<accession>A0ABW6ECN4</accession>